<name>A0ABS6XB31_9BACT</name>
<dbReference type="EMBL" id="JAHWXQ010000001">
    <property type="protein sequence ID" value="MBW3364683.1"/>
    <property type="molecule type" value="Genomic_DNA"/>
</dbReference>
<dbReference type="Proteomes" id="UP000774935">
    <property type="component" value="Unassembled WGS sequence"/>
</dbReference>
<accession>A0ABS6XB31</accession>
<evidence type="ECO:0000313" key="1">
    <source>
        <dbReference type="EMBL" id="MBW3364683.1"/>
    </source>
</evidence>
<proteinExistence type="predicted"/>
<sequence>MKDWNSIKQELYYEDGSLRDILVLNTNREDWRKWSSLVNDNYKVEFYNGRTLKTESRIDLEVVFSFWEDSGSFDEPIKATIKLGEVNIMCYFFIESEIENDIEPREVKTEENHQAILSYLQSVADILGKKVVLTPEMEAETILLEI</sequence>
<organism evidence="1 2">
    <name type="scientific">Pontibacter populi</name>
    <dbReference type="NCBI Taxonomy" id="890055"/>
    <lineage>
        <taxon>Bacteria</taxon>
        <taxon>Pseudomonadati</taxon>
        <taxon>Bacteroidota</taxon>
        <taxon>Cytophagia</taxon>
        <taxon>Cytophagales</taxon>
        <taxon>Hymenobacteraceae</taxon>
        <taxon>Pontibacter</taxon>
    </lineage>
</organism>
<dbReference type="RefSeq" id="WP_199109150.1">
    <property type="nucleotide sequence ID" value="NZ_JAHWXQ010000001.1"/>
</dbReference>
<keyword evidence="2" id="KW-1185">Reference proteome</keyword>
<comment type="caution">
    <text evidence="1">The sequence shown here is derived from an EMBL/GenBank/DDBJ whole genome shotgun (WGS) entry which is preliminary data.</text>
</comment>
<reference evidence="1 2" key="1">
    <citation type="submission" date="2021-07" db="EMBL/GenBank/DDBJ databases">
        <authorList>
            <person name="Kim M.K."/>
        </authorList>
    </citation>
    <scope>NUCLEOTIDE SEQUENCE [LARGE SCALE GENOMIC DNA]</scope>
    <source>
        <strain evidence="1 2">HLY7-15</strain>
    </source>
</reference>
<protein>
    <submittedName>
        <fullName evidence="1">Uncharacterized protein</fullName>
    </submittedName>
</protein>
<evidence type="ECO:0000313" key="2">
    <source>
        <dbReference type="Proteomes" id="UP000774935"/>
    </source>
</evidence>
<gene>
    <name evidence="1" type="ORF">KYK27_06490</name>
</gene>